<keyword evidence="1" id="KW-0805">Transcription regulation</keyword>
<dbReference type="InterPro" id="IPR036388">
    <property type="entry name" value="WH-like_DNA-bd_sf"/>
</dbReference>
<dbReference type="RefSeq" id="WP_197004143.1">
    <property type="nucleotide sequence ID" value="NZ_BONS01000020.1"/>
</dbReference>
<proteinExistence type="predicted"/>
<feature type="domain" description="RNA polymerase sigma-70 region 3" evidence="5">
    <location>
        <begin position="142"/>
        <end position="200"/>
    </location>
</feature>
<evidence type="ECO:0000256" key="3">
    <source>
        <dbReference type="ARBA" id="ARBA00023125"/>
    </source>
</evidence>
<evidence type="ECO:0000259" key="7">
    <source>
        <dbReference type="Pfam" id="PF04545"/>
    </source>
</evidence>
<dbReference type="EMBL" id="JADOUF010000001">
    <property type="protein sequence ID" value="MBG6137261.1"/>
    <property type="molecule type" value="Genomic_DNA"/>
</dbReference>
<dbReference type="SUPFAM" id="SSF88659">
    <property type="entry name" value="Sigma3 and sigma4 domains of RNA polymerase sigma factors"/>
    <property type="match status" value="2"/>
</dbReference>
<keyword evidence="4" id="KW-0804">Transcription</keyword>
<dbReference type="PANTHER" id="PTHR30385:SF4">
    <property type="entry name" value="RNA POLYMERASE SIGMA-E FACTOR"/>
    <property type="match status" value="1"/>
</dbReference>
<dbReference type="InterPro" id="IPR014284">
    <property type="entry name" value="RNA_pol_sigma-70_dom"/>
</dbReference>
<comment type="caution">
    <text evidence="8">The sequence shown here is derived from an EMBL/GenBank/DDBJ whole genome shotgun (WGS) entry which is preliminary data.</text>
</comment>
<feature type="domain" description="RNA polymerase sigma-70 region 2" evidence="6">
    <location>
        <begin position="60"/>
        <end position="129"/>
    </location>
</feature>
<sequence length="286" mass="31166">MSVITLPVRTAVRPVIGTLAAVVPLFDGRESLNDTLRVPLATLATMPTGPARNRLRADVIETALPLAARLARRFANRGEHLDDLVQVARLALVKAVDGFDVDNGNDFTSYATPTILGEVKRHFRDKGWTVRVPRSTQEIHLRIKHATGELTHTLRRTPTVADLAAHLKVGEAEIRDGLRCAGAYTPASLDAPVDAAGTGGGIADLLGDTDPGYDVVEARALLAPLWETLPVRERRMLAMRFAEELTQSQIAERLGVSQMHVSRLLTQTLARLRATLRAEELRTMAA</sequence>
<reference evidence="8" key="1">
    <citation type="submission" date="2020-11" db="EMBL/GenBank/DDBJ databases">
        <title>Sequencing the genomes of 1000 actinobacteria strains.</title>
        <authorList>
            <person name="Klenk H.-P."/>
        </authorList>
    </citation>
    <scope>NUCLEOTIDE SEQUENCE</scope>
    <source>
        <strain evidence="8">DSM 45356</strain>
    </source>
</reference>
<evidence type="ECO:0000313" key="8">
    <source>
        <dbReference type="EMBL" id="MBG6137261.1"/>
    </source>
</evidence>
<dbReference type="InterPro" id="IPR013325">
    <property type="entry name" value="RNA_pol_sigma_r2"/>
</dbReference>
<dbReference type="SUPFAM" id="SSF88946">
    <property type="entry name" value="Sigma2 domain of RNA polymerase sigma factors"/>
    <property type="match status" value="1"/>
</dbReference>
<dbReference type="AlphaFoldDB" id="A0A8J7GG64"/>
<evidence type="ECO:0000256" key="1">
    <source>
        <dbReference type="ARBA" id="ARBA00023015"/>
    </source>
</evidence>
<dbReference type="InterPro" id="IPR013324">
    <property type="entry name" value="RNA_pol_sigma_r3/r4-like"/>
</dbReference>
<dbReference type="Proteomes" id="UP000622552">
    <property type="component" value="Unassembled WGS sequence"/>
</dbReference>
<dbReference type="InterPro" id="IPR007630">
    <property type="entry name" value="RNA_pol_sigma70_r4"/>
</dbReference>
<dbReference type="Pfam" id="PF04545">
    <property type="entry name" value="Sigma70_r4"/>
    <property type="match status" value="1"/>
</dbReference>
<evidence type="ECO:0000256" key="2">
    <source>
        <dbReference type="ARBA" id="ARBA00023082"/>
    </source>
</evidence>
<feature type="domain" description="RNA polymerase sigma-70 region 4" evidence="7">
    <location>
        <begin position="228"/>
        <end position="274"/>
    </location>
</feature>
<dbReference type="InterPro" id="IPR014322">
    <property type="entry name" value="RNA_pol_sigma-B/F/G"/>
</dbReference>
<evidence type="ECO:0000256" key="4">
    <source>
        <dbReference type="ARBA" id="ARBA00023163"/>
    </source>
</evidence>
<evidence type="ECO:0000259" key="5">
    <source>
        <dbReference type="Pfam" id="PF04539"/>
    </source>
</evidence>
<dbReference type="GO" id="GO:0006352">
    <property type="term" value="P:DNA-templated transcription initiation"/>
    <property type="evidence" value="ECO:0007669"/>
    <property type="project" value="InterPro"/>
</dbReference>
<evidence type="ECO:0000259" key="6">
    <source>
        <dbReference type="Pfam" id="PF04542"/>
    </source>
</evidence>
<dbReference type="InterPro" id="IPR000943">
    <property type="entry name" value="RNA_pol_sigma70"/>
</dbReference>
<dbReference type="InterPro" id="IPR007627">
    <property type="entry name" value="RNA_pol_sigma70_r2"/>
</dbReference>
<dbReference type="Pfam" id="PF04539">
    <property type="entry name" value="Sigma70_r3"/>
    <property type="match status" value="1"/>
</dbReference>
<dbReference type="Pfam" id="PF04542">
    <property type="entry name" value="Sigma70_r2"/>
    <property type="match status" value="1"/>
</dbReference>
<dbReference type="PANTHER" id="PTHR30385">
    <property type="entry name" value="SIGMA FACTOR F FLAGELLAR"/>
    <property type="match status" value="1"/>
</dbReference>
<dbReference type="CDD" id="cd06171">
    <property type="entry name" value="Sigma70_r4"/>
    <property type="match status" value="1"/>
</dbReference>
<dbReference type="Gene3D" id="1.10.10.10">
    <property type="entry name" value="Winged helix-like DNA-binding domain superfamily/Winged helix DNA-binding domain"/>
    <property type="match status" value="2"/>
</dbReference>
<keyword evidence="3" id="KW-0238">DNA-binding</keyword>
<organism evidence="8 9">
    <name type="scientific">Longispora fulva</name>
    <dbReference type="NCBI Taxonomy" id="619741"/>
    <lineage>
        <taxon>Bacteria</taxon>
        <taxon>Bacillati</taxon>
        <taxon>Actinomycetota</taxon>
        <taxon>Actinomycetes</taxon>
        <taxon>Micromonosporales</taxon>
        <taxon>Micromonosporaceae</taxon>
        <taxon>Longispora</taxon>
    </lineage>
</organism>
<keyword evidence="2" id="KW-0731">Sigma factor</keyword>
<dbReference type="GO" id="GO:0003677">
    <property type="term" value="F:DNA binding"/>
    <property type="evidence" value="ECO:0007669"/>
    <property type="project" value="UniProtKB-KW"/>
</dbReference>
<dbReference type="Gene3D" id="1.20.120.1810">
    <property type="match status" value="1"/>
</dbReference>
<dbReference type="NCBIfam" id="TIGR02937">
    <property type="entry name" value="sigma70-ECF"/>
    <property type="match status" value="1"/>
</dbReference>
<dbReference type="GO" id="GO:0016987">
    <property type="term" value="F:sigma factor activity"/>
    <property type="evidence" value="ECO:0007669"/>
    <property type="project" value="UniProtKB-KW"/>
</dbReference>
<dbReference type="PRINTS" id="PR00046">
    <property type="entry name" value="SIGMA70FCT"/>
</dbReference>
<gene>
    <name evidence="8" type="ORF">IW245_003455</name>
</gene>
<keyword evidence="9" id="KW-1185">Reference proteome</keyword>
<accession>A0A8J7GG64</accession>
<name>A0A8J7GG64_9ACTN</name>
<dbReference type="NCBIfam" id="TIGR02980">
    <property type="entry name" value="SigBFG"/>
    <property type="match status" value="1"/>
</dbReference>
<evidence type="ECO:0000313" key="9">
    <source>
        <dbReference type="Proteomes" id="UP000622552"/>
    </source>
</evidence>
<dbReference type="InterPro" id="IPR007624">
    <property type="entry name" value="RNA_pol_sigma70_r3"/>
</dbReference>
<protein>
    <submittedName>
        <fullName evidence="8">RNA polymerase sigma-B factor</fullName>
    </submittedName>
</protein>